<dbReference type="AlphaFoldDB" id="A0A1H2M4B1"/>
<sequence length="236" mass="26669">MNAIGGISPATAPNRCQPPRLASVDKRLLANEAGIKVQAHRPTPPGRSCKGSCEVWARPHGTSYLRNDRQSPGVKKNLNRMFPRLSKSRLAKFFPSKALHRSGNNLRDLRHTVVMSLNAPPLWEVGSKYKKNNIIDMYLLKNHGIEITLNDYSTQRTTLTSFSTLIQPNYIKVSTPSLDQCLKLNGNPEFLNNPHDCMVTLFHNNKISFKADRVEHIESLHRPRRCSLIIPLPVNF</sequence>
<evidence type="ECO:0000313" key="1">
    <source>
        <dbReference type="EMBL" id="SDU87731.1"/>
    </source>
</evidence>
<keyword evidence="2" id="KW-1185">Reference proteome</keyword>
<proteinExistence type="predicted"/>
<reference evidence="2" key="1">
    <citation type="submission" date="2016-10" db="EMBL/GenBank/DDBJ databases">
        <authorList>
            <person name="Varghese N."/>
            <person name="Submissions S."/>
        </authorList>
    </citation>
    <scope>NUCLEOTIDE SEQUENCE [LARGE SCALE GENOMIC DNA]</scope>
    <source>
        <strain evidence="2">LMG 2223</strain>
    </source>
</reference>
<dbReference type="EMBL" id="LT629802">
    <property type="protein sequence ID" value="SDU87731.1"/>
    <property type="molecule type" value="Genomic_DNA"/>
</dbReference>
<dbReference type="RefSeq" id="WP_130909177.1">
    <property type="nucleotide sequence ID" value="NZ_LS483433.1"/>
</dbReference>
<name>A0A1H2M4B1_9PSED</name>
<dbReference type="Proteomes" id="UP000198600">
    <property type="component" value="Chromosome I"/>
</dbReference>
<accession>A0A1H2M4B1</accession>
<protein>
    <submittedName>
        <fullName evidence="1">Uncharacterized protein</fullName>
    </submittedName>
</protein>
<evidence type="ECO:0000313" key="2">
    <source>
        <dbReference type="Proteomes" id="UP000198600"/>
    </source>
</evidence>
<dbReference type="STRING" id="46679.SAMN05216202_0958"/>
<gene>
    <name evidence="1" type="ORF">SAMN05216202_0958</name>
</gene>
<dbReference type="OrthoDB" id="6833020at2"/>
<organism evidence="1 2">
    <name type="scientific">Pseudomonas mucidolens</name>
    <dbReference type="NCBI Taxonomy" id="46679"/>
    <lineage>
        <taxon>Bacteria</taxon>
        <taxon>Pseudomonadati</taxon>
        <taxon>Pseudomonadota</taxon>
        <taxon>Gammaproteobacteria</taxon>
        <taxon>Pseudomonadales</taxon>
        <taxon>Pseudomonadaceae</taxon>
        <taxon>Pseudomonas</taxon>
    </lineage>
</organism>